<accession>A0AAD7FVY7</accession>
<evidence type="ECO:0000256" key="1">
    <source>
        <dbReference type="SAM" id="MobiDB-lite"/>
    </source>
</evidence>
<feature type="compositionally biased region" description="Low complexity" evidence="1">
    <location>
        <begin position="64"/>
        <end position="78"/>
    </location>
</feature>
<gene>
    <name evidence="3" type="ORF">B0H17DRAFT_1186804</name>
</gene>
<proteinExistence type="predicted"/>
<dbReference type="AlphaFoldDB" id="A0AAD7FVY7"/>
<reference evidence="3" key="1">
    <citation type="submission" date="2023-03" db="EMBL/GenBank/DDBJ databases">
        <title>Massive genome expansion in bonnet fungi (Mycena s.s.) driven by repeated elements and novel gene families across ecological guilds.</title>
        <authorList>
            <consortium name="Lawrence Berkeley National Laboratory"/>
            <person name="Harder C.B."/>
            <person name="Miyauchi S."/>
            <person name="Viragh M."/>
            <person name="Kuo A."/>
            <person name="Thoen E."/>
            <person name="Andreopoulos B."/>
            <person name="Lu D."/>
            <person name="Skrede I."/>
            <person name="Drula E."/>
            <person name="Henrissat B."/>
            <person name="Morin E."/>
            <person name="Kohler A."/>
            <person name="Barry K."/>
            <person name="LaButti K."/>
            <person name="Morin E."/>
            <person name="Salamov A."/>
            <person name="Lipzen A."/>
            <person name="Mereny Z."/>
            <person name="Hegedus B."/>
            <person name="Baldrian P."/>
            <person name="Stursova M."/>
            <person name="Weitz H."/>
            <person name="Taylor A."/>
            <person name="Grigoriev I.V."/>
            <person name="Nagy L.G."/>
            <person name="Martin F."/>
            <person name="Kauserud H."/>
        </authorList>
    </citation>
    <scope>NUCLEOTIDE SEQUENCE</scope>
    <source>
        <strain evidence="3">CBHHK067</strain>
    </source>
</reference>
<feature type="compositionally biased region" description="Basic and acidic residues" evidence="1">
    <location>
        <begin position="96"/>
        <end position="107"/>
    </location>
</feature>
<evidence type="ECO:0000313" key="3">
    <source>
        <dbReference type="EMBL" id="KAJ7646182.1"/>
    </source>
</evidence>
<organism evidence="3 4">
    <name type="scientific">Mycena rosella</name>
    <name type="common">Pink bonnet</name>
    <name type="synonym">Agaricus rosellus</name>
    <dbReference type="NCBI Taxonomy" id="1033263"/>
    <lineage>
        <taxon>Eukaryota</taxon>
        <taxon>Fungi</taxon>
        <taxon>Dikarya</taxon>
        <taxon>Basidiomycota</taxon>
        <taxon>Agaricomycotina</taxon>
        <taxon>Agaricomycetes</taxon>
        <taxon>Agaricomycetidae</taxon>
        <taxon>Agaricales</taxon>
        <taxon>Marasmiineae</taxon>
        <taxon>Mycenaceae</taxon>
        <taxon>Mycena</taxon>
    </lineage>
</organism>
<evidence type="ECO:0000313" key="4">
    <source>
        <dbReference type="Proteomes" id="UP001221757"/>
    </source>
</evidence>
<name>A0AAD7FVY7_MYCRO</name>
<dbReference type="Pfam" id="PF20149">
    <property type="entry name" value="DUF6532"/>
    <property type="match status" value="1"/>
</dbReference>
<protein>
    <recommendedName>
        <fullName evidence="2">DUF6532 domain-containing protein</fullName>
    </recommendedName>
</protein>
<evidence type="ECO:0000259" key="2">
    <source>
        <dbReference type="Pfam" id="PF20149"/>
    </source>
</evidence>
<keyword evidence="4" id="KW-1185">Reference proteome</keyword>
<dbReference type="EMBL" id="JARKIE010000386">
    <property type="protein sequence ID" value="KAJ7646182.1"/>
    <property type="molecule type" value="Genomic_DNA"/>
</dbReference>
<feature type="compositionally biased region" description="Polar residues" evidence="1">
    <location>
        <begin position="158"/>
        <end position="167"/>
    </location>
</feature>
<sequence length="479" mass="52549">MAPTASKTKPKQSTKKAAPSELEKLIAHQKKTQKALEKQLAEANAKLVAKRNNDLLDEEEDAAKASSLPASSSPPASDSFEEEDSAGLAGLLGSDRVTEPEDNEKTSDVGSIVPDISDEEELKGSSDELPTPMQDDEMVTDKPEVRRKMAAGQRKAPTGTSKRVTQSTFSPGSVRLANVGRLAVRVGIATQEGFPSNHADFAWDALSEAVETSQVPELIERLATANKSDKRRSELTAYAWGGAPQLRGEIKSICKAAVASFGIPGDFTPAEITKHIKWLTGRKGIFKYGGIDLKNQTYNVQQPYGASFYKAVITKQWFDTNKSEGVRTASCEAYVDSPVPLLVIVTGAMRNSLSEWSTGVRIQIKFTEEEFGPQYQRHRAALLNLQAKSPTWFAQFQRELYVKIVSTSNFPHLKEIIAPLDEDELDGVDFEALEAHATGKDQPDVASLQPMLQASRRFEWFIMVSPRPAAASIQSYHHI</sequence>
<comment type="caution">
    <text evidence="3">The sequence shown here is derived from an EMBL/GenBank/DDBJ whole genome shotgun (WGS) entry which is preliminary data.</text>
</comment>
<dbReference type="Proteomes" id="UP001221757">
    <property type="component" value="Unassembled WGS sequence"/>
</dbReference>
<feature type="region of interest" description="Disordered" evidence="1">
    <location>
        <begin position="51"/>
        <end position="167"/>
    </location>
</feature>
<feature type="domain" description="DUF6532" evidence="2">
    <location>
        <begin position="184"/>
        <end position="382"/>
    </location>
</feature>
<feature type="region of interest" description="Disordered" evidence="1">
    <location>
        <begin position="1"/>
        <end position="22"/>
    </location>
</feature>
<dbReference type="InterPro" id="IPR045341">
    <property type="entry name" value="DUF6532"/>
</dbReference>